<dbReference type="AlphaFoldDB" id="L7E4H8"/>
<proteinExistence type="predicted"/>
<dbReference type="Proteomes" id="UP000010932">
    <property type="component" value="Unassembled WGS sequence"/>
</dbReference>
<reference evidence="1 2" key="1">
    <citation type="journal article" date="2013" name="Genome Announc.">
        <title>Whole-Genome Sequence of Microcystis aeruginosa TAIHU98, a Nontoxic Bloom-Forming Strain Isolated from Taihu Lake, China.</title>
        <authorList>
            <person name="Yang C."/>
            <person name="Zhang W."/>
            <person name="Ren M."/>
            <person name="Song L."/>
            <person name="Li T."/>
            <person name="Zhao J."/>
        </authorList>
    </citation>
    <scope>NUCLEOTIDE SEQUENCE [LARGE SCALE GENOMIC DNA]</scope>
    <source>
        <strain evidence="1 2">TAIHU98</strain>
    </source>
</reference>
<protein>
    <submittedName>
        <fullName evidence="1">Uncharacterized protein</fullName>
    </submittedName>
</protein>
<sequence>MKISYFIVSFQVLFSEEKEKIDQMKMGKTPDPTPCPRLHPTFAEIPTISNYQ</sequence>
<accession>L7E4H8</accession>
<organism evidence="1 2">
    <name type="scientific">Microcystis aeruginosa TAIHU98</name>
    <dbReference type="NCBI Taxonomy" id="1134457"/>
    <lineage>
        <taxon>Bacteria</taxon>
        <taxon>Bacillati</taxon>
        <taxon>Cyanobacteriota</taxon>
        <taxon>Cyanophyceae</taxon>
        <taxon>Oscillatoriophycideae</taxon>
        <taxon>Chroococcales</taxon>
        <taxon>Microcystaceae</taxon>
        <taxon>Microcystis</taxon>
    </lineage>
</organism>
<evidence type="ECO:0000313" key="2">
    <source>
        <dbReference type="Proteomes" id="UP000010932"/>
    </source>
</evidence>
<dbReference type="EMBL" id="ANKQ01000002">
    <property type="protein sequence ID" value="ELP53944.1"/>
    <property type="molecule type" value="Genomic_DNA"/>
</dbReference>
<evidence type="ECO:0000313" key="1">
    <source>
        <dbReference type="EMBL" id="ELP53944.1"/>
    </source>
</evidence>
<comment type="caution">
    <text evidence="1">The sequence shown here is derived from an EMBL/GenBank/DDBJ whole genome shotgun (WGS) entry which is preliminary data.</text>
</comment>
<dbReference type="PATRIC" id="fig|1134457.3.peg.2250"/>
<gene>
    <name evidence="1" type="ORF">O53_2755</name>
</gene>
<name>L7E4H8_MICAE</name>